<dbReference type="PANTHER" id="PTHR47723:SF23">
    <property type="entry name" value="REVERSE TRANSCRIPTASE-LIKE PROTEIN"/>
    <property type="match status" value="1"/>
</dbReference>
<dbReference type="GO" id="GO:0004523">
    <property type="term" value="F:RNA-DNA hybrid ribonuclease activity"/>
    <property type="evidence" value="ECO:0007669"/>
    <property type="project" value="InterPro"/>
</dbReference>
<gene>
    <name evidence="2" type="ORF">TIFTF001_033943</name>
</gene>
<dbReference type="InterPro" id="IPR012337">
    <property type="entry name" value="RNaseH-like_sf"/>
</dbReference>
<comment type="caution">
    <text evidence="2">The sequence shown here is derived from an EMBL/GenBank/DDBJ whole genome shotgun (WGS) entry which is preliminary data.</text>
</comment>
<dbReference type="InterPro" id="IPR053151">
    <property type="entry name" value="RNase_H-like"/>
</dbReference>
<dbReference type="EMBL" id="BTGU01000198">
    <property type="protein sequence ID" value="GMN64881.1"/>
    <property type="molecule type" value="Genomic_DNA"/>
</dbReference>
<dbReference type="PANTHER" id="PTHR47723">
    <property type="entry name" value="OS05G0353850 PROTEIN"/>
    <property type="match status" value="1"/>
</dbReference>
<dbReference type="Gene3D" id="3.30.420.10">
    <property type="entry name" value="Ribonuclease H-like superfamily/Ribonuclease H"/>
    <property type="match status" value="1"/>
</dbReference>
<proteinExistence type="predicted"/>
<sequence>MDLSLWLVQAGAKCSFAADPHFAELEAIKTGLIQAKARQWSSVVIESDSALAIKILSDPIRSCPWSAKTLKMDCVALSNFCTSVEFRWIPRDITFAAHNFTMWSRMSSFFSDYSHLCP</sequence>
<evidence type="ECO:0000259" key="1">
    <source>
        <dbReference type="Pfam" id="PF13456"/>
    </source>
</evidence>
<dbReference type="GO" id="GO:0003676">
    <property type="term" value="F:nucleic acid binding"/>
    <property type="evidence" value="ECO:0007669"/>
    <property type="project" value="InterPro"/>
</dbReference>
<feature type="domain" description="RNase H type-1" evidence="1">
    <location>
        <begin position="14"/>
        <end position="100"/>
    </location>
</feature>
<organism evidence="2 3">
    <name type="scientific">Ficus carica</name>
    <name type="common">Common fig</name>
    <dbReference type="NCBI Taxonomy" id="3494"/>
    <lineage>
        <taxon>Eukaryota</taxon>
        <taxon>Viridiplantae</taxon>
        <taxon>Streptophyta</taxon>
        <taxon>Embryophyta</taxon>
        <taxon>Tracheophyta</taxon>
        <taxon>Spermatophyta</taxon>
        <taxon>Magnoliopsida</taxon>
        <taxon>eudicotyledons</taxon>
        <taxon>Gunneridae</taxon>
        <taxon>Pentapetalae</taxon>
        <taxon>rosids</taxon>
        <taxon>fabids</taxon>
        <taxon>Rosales</taxon>
        <taxon>Moraceae</taxon>
        <taxon>Ficeae</taxon>
        <taxon>Ficus</taxon>
    </lineage>
</organism>
<keyword evidence="3" id="KW-1185">Reference proteome</keyword>
<dbReference type="AlphaFoldDB" id="A0AA88JA23"/>
<dbReference type="InterPro" id="IPR036397">
    <property type="entry name" value="RNaseH_sf"/>
</dbReference>
<dbReference type="Pfam" id="PF13456">
    <property type="entry name" value="RVT_3"/>
    <property type="match status" value="1"/>
</dbReference>
<evidence type="ECO:0000313" key="2">
    <source>
        <dbReference type="EMBL" id="GMN64881.1"/>
    </source>
</evidence>
<protein>
    <recommendedName>
        <fullName evidence="1">RNase H type-1 domain-containing protein</fullName>
    </recommendedName>
</protein>
<dbReference type="Proteomes" id="UP001187192">
    <property type="component" value="Unassembled WGS sequence"/>
</dbReference>
<accession>A0AA88JA23</accession>
<dbReference type="InterPro" id="IPR002156">
    <property type="entry name" value="RNaseH_domain"/>
</dbReference>
<name>A0AA88JA23_FICCA</name>
<reference evidence="2" key="1">
    <citation type="submission" date="2023-07" db="EMBL/GenBank/DDBJ databases">
        <title>draft genome sequence of fig (Ficus carica).</title>
        <authorList>
            <person name="Takahashi T."/>
            <person name="Nishimura K."/>
        </authorList>
    </citation>
    <scope>NUCLEOTIDE SEQUENCE</scope>
</reference>
<dbReference type="SUPFAM" id="SSF53098">
    <property type="entry name" value="Ribonuclease H-like"/>
    <property type="match status" value="1"/>
</dbReference>
<evidence type="ECO:0000313" key="3">
    <source>
        <dbReference type="Proteomes" id="UP001187192"/>
    </source>
</evidence>